<dbReference type="KEGG" id="amob:HG15A2_46500"/>
<protein>
    <recommendedName>
        <fullName evidence="2">DUF3592 domain-containing protein</fullName>
    </recommendedName>
</protein>
<feature type="transmembrane region" description="Helical" evidence="1">
    <location>
        <begin position="234"/>
        <end position="256"/>
    </location>
</feature>
<evidence type="ECO:0000313" key="4">
    <source>
        <dbReference type="Proteomes" id="UP000319852"/>
    </source>
</evidence>
<feature type="domain" description="DUF3592" evidence="2">
    <location>
        <begin position="49"/>
        <end position="137"/>
    </location>
</feature>
<evidence type="ECO:0000259" key="2">
    <source>
        <dbReference type="Pfam" id="PF12158"/>
    </source>
</evidence>
<accession>A0A517N2S5</accession>
<feature type="transmembrane region" description="Helical" evidence="1">
    <location>
        <begin position="468"/>
        <end position="487"/>
    </location>
</feature>
<feature type="transmembrane region" description="Helical" evidence="1">
    <location>
        <begin position="442"/>
        <end position="462"/>
    </location>
</feature>
<dbReference type="Proteomes" id="UP000319852">
    <property type="component" value="Chromosome"/>
</dbReference>
<gene>
    <name evidence="3" type="ORF">HG15A2_46500</name>
</gene>
<dbReference type="AlphaFoldDB" id="A0A517N2S5"/>
<dbReference type="InterPro" id="IPR021994">
    <property type="entry name" value="DUF3592"/>
</dbReference>
<keyword evidence="1" id="KW-0472">Membrane</keyword>
<evidence type="ECO:0000313" key="3">
    <source>
        <dbReference type="EMBL" id="QDT01308.1"/>
    </source>
</evidence>
<feature type="transmembrane region" description="Helical" evidence="1">
    <location>
        <begin position="202"/>
        <end position="222"/>
    </location>
</feature>
<proteinExistence type="predicted"/>
<organism evidence="3 4">
    <name type="scientific">Adhaeretor mobilis</name>
    <dbReference type="NCBI Taxonomy" id="1930276"/>
    <lineage>
        <taxon>Bacteria</taxon>
        <taxon>Pseudomonadati</taxon>
        <taxon>Planctomycetota</taxon>
        <taxon>Planctomycetia</taxon>
        <taxon>Pirellulales</taxon>
        <taxon>Lacipirellulaceae</taxon>
        <taxon>Adhaeretor</taxon>
    </lineage>
</organism>
<evidence type="ECO:0000256" key="1">
    <source>
        <dbReference type="SAM" id="Phobius"/>
    </source>
</evidence>
<keyword evidence="1" id="KW-1133">Transmembrane helix</keyword>
<keyword evidence="4" id="KW-1185">Reference proteome</keyword>
<feature type="transmembrane region" description="Helical" evidence="1">
    <location>
        <begin position="140"/>
        <end position="163"/>
    </location>
</feature>
<reference evidence="3 4" key="1">
    <citation type="submission" date="2019-02" db="EMBL/GenBank/DDBJ databases">
        <title>Deep-cultivation of Planctomycetes and their phenomic and genomic characterization uncovers novel biology.</title>
        <authorList>
            <person name="Wiegand S."/>
            <person name="Jogler M."/>
            <person name="Boedeker C."/>
            <person name="Pinto D."/>
            <person name="Vollmers J."/>
            <person name="Rivas-Marin E."/>
            <person name="Kohn T."/>
            <person name="Peeters S.H."/>
            <person name="Heuer A."/>
            <person name="Rast P."/>
            <person name="Oberbeckmann S."/>
            <person name="Bunk B."/>
            <person name="Jeske O."/>
            <person name="Meyerdierks A."/>
            <person name="Storesund J.E."/>
            <person name="Kallscheuer N."/>
            <person name="Luecker S."/>
            <person name="Lage O.M."/>
            <person name="Pohl T."/>
            <person name="Merkel B.J."/>
            <person name="Hornburger P."/>
            <person name="Mueller R.-W."/>
            <person name="Bruemmer F."/>
            <person name="Labrenz M."/>
            <person name="Spormann A.M."/>
            <person name="Op den Camp H."/>
            <person name="Overmann J."/>
            <person name="Amann R."/>
            <person name="Jetten M.S.M."/>
            <person name="Mascher T."/>
            <person name="Medema M.H."/>
            <person name="Devos D.P."/>
            <person name="Kaster A.-K."/>
            <person name="Ovreas L."/>
            <person name="Rohde M."/>
            <person name="Galperin M.Y."/>
            <person name="Jogler C."/>
        </authorList>
    </citation>
    <scope>NUCLEOTIDE SEQUENCE [LARGE SCALE GENOMIC DNA]</scope>
    <source>
        <strain evidence="3 4">HG15A2</strain>
    </source>
</reference>
<dbReference type="Pfam" id="PF12158">
    <property type="entry name" value="DUF3592"/>
    <property type="match status" value="1"/>
</dbReference>
<keyword evidence="1" id="KW-0812">Transmembrane</keyword>
<feature type="transmembrane region" description="Helical" evidence="1">
    <location>
        <begin position="12"/>
        <end position="35"/>
    </location>
</feature>
<name>A0A517N2S5_9BACT</name>
<sequence>MAMTKSKANTGSGCLTLFSLPFTIAGLCILGWTLWSLFGWQQAQSWVETPATLLETRLKTSRSDDSDTYQATARYRYQYAGKTYESDRVSLHSGSDNLGSYQQDLAKRLKKQFKDKKPWPAYVNPSDPTKAVLDRSLRPWFTLFKLGFGLVFAAVGIGMLVGARIMARKQGEKAQLSQEHPDQPWLQQPDWAAGRIESNQQYAIWFAWGFAFFWNLISWAASISAFTTAKDLPLWTYTIILGFPVIGLYLLGWAIYTTLQRARWGNSVFEMANVPGVIGGQLAGVIHVPGQLRPDDGVLLSLTRYVRRTKQTSDGDETYDDPQWQSDKLISRTMPGTKGGAAIPVAFHIPFEQHPTDEEEGHLWKLEAESNTPGVNYQAEFAVPVFRTEASSNAPPSESDLLAEYEEIPPLESLLNRIGGHLGRETDTSLQLCFPTGHRWKLGLLLGFFGLFFGGTGIGLLLERAWLLAIPFTLIGGGIFLAGLYYLTERIDLRISGDGLTVQRGPFGLVQQQRFTPEQIQAITVSASGTRSGNTVYQQIAIEPQEGKPVKLLTSLTRRADADRLAERFREILGPEVDL</sequence>
<dbReference type="OrthoDB" id="228317at2"/>
<dbReference type="EMBL" id="CP036263">
    <property type="protein sequence ID" value="QDT01308.1"/>
    <property type="molecule type" value="Genomic_DNA"/>
</dbReference>